<evidence type="ECO:0000256" key="1">
    <source>
        <dbReference type="SAM" id="MobiDB-lite"/>
    </source>
</evidence>
<dbReference type="WBParaSite" id="L893_g5094.t1">
    <property type="protein sequence ID" value="L893_g5094.t1"/>
    <property type="gene ID" value="L893_g5094"/>
</dbReference>
<name>A0A1I8AFI3_9BILA</name>
<dbReference type="AlphaFoldDB" id="A0A1I8AFI3"/>
<organism evidence="2 3">
    <name type="scientific">Steinernema glaseri</name>
    <dbReference type="NCBI Taxonomy" id="37863"/>
    <lineage>
        <taxon>Eukaryota</taxon>
        <taxon>Metazoa</taxon>
        <taxon>Ecdysozoa</taxon>
        <taxon>Nematoda</taxon>
        <taxon>Chromadorea</taxon>
        <taxon>Rhabditida</taxon>
        <taxon>Tylenchina</taxon>
        <taxon>Panagrolaimomorpha</taxon>
        <taxon>Strongyloidoidea</taxon>
        <taxon>Steinernematidae</taxon>
        <taxon>Steinernema</taxon>
    </lineage>
</organism>
<sequence>MAHNPHSCVLFMGEGTLEMERCIDGKKASFVRDANGTRCSYATGALDDFTYVQMLPMDFKINHTSSGYGATTTTTTTTTSPTPDSKDPEKIKPPGNGSSIQRSWTVFLPILVGLF</sequence>
<dbReference type="Proteomes" id="UP000095287">
    <property type="component" value="Unplaced"/>
</dbReference>
<proteinExistence type="predicted"/>
<accession>A0A1I8AFI3</accession>
<evidence type="ECO:0000313" key="2">
    <source>
        <dbReference type="Proteomes" id="UP000095287"/>
    </source>
</evidence>
<reference evidence="3" key="1">
    <citation type="submission" date="2016-11" db="UniProtKB">
        <authorList>
            <consortium name="WormBaseParasite"/>
        </authorList>
    </citation>
    <scope>IDENTIFICATION</scope>
</reference>
<protein>
    <submittedName>
        <fullName evidence="3">Uncharacterized protein</fullName>
    </submittedName>
</protein>
<evidence type="ECO:0000313" key="3">
    <source>
        <dbReference type="WBParaSite" id="L893_g5094.t1"/>
    </source>
</evidence>
<feature type="region of interest" description="Disordered" evidence="1">
    <location>
        <begin position="64"/>
        <end position="101"/>
    </location>
</feature>
<keyword evidence="2" id="KW-1185">Reference proteome</keyword>